<proteinExistence type="predicted"/>
<sequence length="717" mass="75717">MTTFNPENFPETPRAARDDDILLPTQGTFDNAWHRPLNHNFDRIATQIATLQSNSRTSEEFTAAVVSLLTSGVDAATIDALTATSLDGPLTSGATVTSLVGPNLSVQAGKLAATQLSDSDVVTAVEQAGAITLSGDLDISDSFLRNVEGIYFTGDNTYDSLYIQGNTLRVEDQASNTTLLELDTNGVRAPNTLVSDSRGTLAAEGATDVTDFVSGAAADGELPTADGTGGVAWEAPPSGGTSDTRVDLSDGTTTVSGPSEATFAATDAADVAVADDGDGTATVTVSASVDDDAITPSSVNDLQYPRTSGIASRIEGTSETVELPAGEHTVDNPITLTSGVTIRGNNAVLVPQNDGHLFHADQVDNVTVENLVVHDKNAVTTGDSAAVACDSWRDCQVTGVRVRNYATGFRLRTTVNSHSTERSNFHNLTTLFCRVQDMLITDSVQDNSFTNLTFWSDPGTGNGGGLKMDRTQGPVTGQHGGNKFVNLKIIGPPNFGLELTNWDQAWFQNVVIDGIDNNHGLNIKSVGVAPKQLYFLNLWSNVNGNLGVRINGAPGAVIEDLQMVNVAIGANTNEGVKMGHVKDSVFQNVIIHDNGREGIKFNGPVTNCRFTDVVFRDNSFFSLDHNGNGTDNTYRGCSFPSGVNVGTRAVVNDWGLTAGPPDETGDWLGEGFEGLQVRDTVDGVNYAYRGGSWFPVSPVYKGATAPADDDLVWVNGP</sequence>
<name>A0A6B0GT81_9EURY</name>
<feature type="compositionally biased region" description="Polar residues" evidence="1">
    <location>
        <begin position="250"/>
        <end position="259"/>
    </location>
</feature>
<accession>A0A6B0GT81</accession>
<dbReference type="SMART" id="SM00710">
    <property type="entry name" value="PbH1"/>
    <property type="match status" value="7"/>
</dbReference>
<evidence type="ECO:0000313" key="3">
    <source>
        <dbReference type="Proteomes" id="UP000451471"/>
    </source>
</evidence>
<keyword evidence="3" id="KW-1185">Reference proteome</keyword>
<reference evidence="2 3" key="1">
    <citation type="submission" date="2019-12" db="EMBL/GenBank/DDBJ databases">
        <title>Halocatena pleomorpha gen. nov. sp. nov., an extremely halophilic archaeon of family Halobacteriaceae isolated from saltpan soil.</title>
        <authorList>
            <person name="Pal Y."/>
            <person name="Verma A."/>
            <person name="Krishnamurthi S."/>
            <person name="Kumar P."/>
        </authorList>
    </citation>
    <scope>NUCLEOTIDE SEQUENCE [LARGE SCALE GENOMIC DNA]</scope>
    <source>
        <strain evidence="2 3">JCM 16495</strain>
    </source>
</reference>
<protein>
    <recommendedName>
        <fullName evidence="4">Right handed beta helix domain-containing protein</fullName>
    </recommendedName>
</protein>
<gene>
    <name evidence="2" type="ORF">GQS65_19090</name>
</gene>
<evidence type="ECO:0000256" key="1">
    <source>
        <dbReference type="SAM" id="MobiDB-lite"/>
    </source>
</evidence>
<evidence type="ECO:0000313" key="2">
    <source>
        <dbReference type="EMBL" id="MWG36567.1"/>
    </source>
</evidence>
<evidence type="ECO:0008006" key="4">
    <source>
        <dbReference type="Google" id="ProtNLM"/>
    </source>
</evidence>
<dbReference type="RefSeq" id="WP_158206219.1">
    <property type="nucleotide sequence ID" value="NZ_WSZK01000036.1"/>
</dbReference>
<dbReference type="SUPFAM" id="SSF51126">
    <property type="entry name" value="Pectin lyase-like"/>
    <property type="match status" value="1"/>
</dbReference>
<dbReference type="Proteomes" id="UP000451471">
    <property type="component" value="Unassembled WGS sequence"/>
</dbReference>
<dbReference type="InterPro" id="IPR011050">
    <property type="entry name" value="Pectin_lyase_fold/virulence"/>
</dbReference>
<dbReference type="InterPro" id="IPR012334">
    <property type="entry name" value="Pectin_lyas_fold"/>
</dbReference>
<feature type="region of interest" description="Disordered" evidence="1">
    <location>
        <begin position="223"/>
        <end position="259"/>
    </location>
</feature>
<dbReference type="InterPro" id="IPR006626">
    <property type="entry name" value="PbH1"/>
</dbReference>
<dbReference type="Gene3D" id="2.160.20.10">
    <property type="entry name" value="Single-stranded right-handed beta-helix, Pectin lyase-like"/>
    <property type="match status" value="1"/>
</dbReference>
<organism evidence="2 3">
    <name type="scientific">Halomarina oriensis</name>
    <dbReference type="NCBI Taxonomy" id="671145"/>
    <lineage>
        <taxon>Archaea</taxon>
        <taxon>Methanobacteriati</taxon>
        <taxon>Methanobacteriota</taxon>
        <taxon>Stenosarchaea group</taxon>
        <taxon>Halobacteria</taxon>
        <taxon>Halobacteriales</taxon>
        <taxon>Natronomonadaceae</taxon>
        <taxon>Halomarina</taxon>
    </lineage>
</organism>
<comment type="caution">
    <text evidence="2">The sequence shown here is derived from an EMBL/GenBank/DDBJ whole genome shotgun (WGS) entry which is preliminary data.</text>
</comment>
<dbReference type="EMBL" id="WSZK01000036">
    <property type="protein sequence ID" value="MWG36567.1"/>
    <property type="molecule type" value="Genomic_DNA"/>
</dbReference>
<dbReference type="AlphaFoldDB" id="A0A6B0GT81"/>